<dbReference type="PANTHER" id="PTHR38781:SF1">
    <property type="entry name" value="ANTITOXIN DINJ-RELATED"/>
    <property type="match status" value="1"/>
</dbReference>
<dbReference type="InterPro" id="IPR013321">
    <property type="entry name" value="Arc_rbn_hlx_hlx"/>
</dbReference>
<protein>
    <submittedName>
        <fullName evidence="3">Type II toxin-antitoxin system RelB/DinJ family antitoxin</fullName>
    </submittedName>
</protein>
<dbReference type="Proteomes" id="UP000029714">
    <property type="component" value="Unassembled WGS sequence"/>
</dbReference>
<dbReference type="EMBL" id="JRMP02000001">
    <property type="protein sequence ID" value="TLD95879.1"/>
    <property type="molecule type" value="Genomic_DNA"/>
</dbReference>
<dbReference type="InterPro" id="IPR007337">
    <property type="entry name" value="RelB/DinJ"/>
</dbReference>
<dbReference type="Gene3D" id="1.10.1220.10">
    <property type="entry name" value="Met repressor-like"/>
    <property type="match status" value="1"/>
</dbReference>
<dbReference type="RefSeq" id="WP_138127218.1">
    <property type="nucleotide sequence ID" value="NZ_QBIU01000001.1"/>
</dbReference>
<proteinExistence type="inferred from homology"/>
<reference evidence="3 4" key="1">
    <citation type="journal article" date="2014" name="Genome Announc.">
        <title>Draft genome sequences of eight enterohepatic helicobacter species isolated from both laboratory and wild rodents.</title>
        <authorList>
            <person name="Sheh A."/>
            <person name="Shen Z."/>
            <person name="Fox J.G."/>
        </authorList>
    </citation>
    <scope>NUCLEOTIDE SEQUENCE [LARGE SCALE GENOMIC DNA]</scope>
    <source>
        <strain evidence="3 4">MIT 97-6194</strain>
    </source>
</reference>
<sequence>MYNITFQYRSIDMTTLMQLKVDKELKAKADKLFGELGLDTPTALRMFLSAAVREQRLPLKLSIKKDPFYSDENIAFIKESIRQIEQGKVVEKTIDELENTIEEKAHA</sequence>
<reference evidence="3 4" key="2">
    <citation type="journal article" date="2016" name="Infect. Immun.">
        <title>Helicobacter saguini, a Novel Helicobacter Isolated from Cotton-Top Tamarins with Ulcerative Colitis, Has Proinflammatory Properties and Induces Typhlocolitis and Dysplasia in Gnotobiotic IL-10-/- Mice.</title>
        <authorList>
            <person name="Shen Z."/>
            <person name="Mannion A."/>
            <person name="Whary M.T."/>
            <person name="Muthupalani S."/>
            <person name="Sheh A."/>
            <person name="Feng Y."/>
            <person name="Gong G."/>
            <person name="Vandamme P."/>
            <person name="Holcombe H.R."/>
            <person name="Paster B.J."/>
            <person name="Fox J.G."/>
        </authorList>
    </citation>
    <scope>NUCLEOTIDE SEQUENCE [LARGE SCALE GENOMIC DNA]</scope>
    <source>
        <strain evidence="3 4">MIT 97-6194</strain>
    </source>
</reference>
<evidence type="ECO:0000256" key="1">
    <source>
        <dbReference type="ARBA" id="ARBA00010562"/>
    </source>
</evidence>
<comment type="caution">
    <text evidence="3">The sequence shown here is derived from an EMBL/GenBank/DDBJ whole genome shotgun (WGS) entry which is preliminary data.</text>
</comment>
<dbReference type="AlphaFoldDB" id="A0A4U8T895"/>
<dbReference type="GO" id="GO:0006355">
    <property type="term" value="P:regulation of DNA-templated transcription"/>
    <property type="evidence" value="ECO:0007669"/>
    <property type="project" value="InterPro"/>
</dbReference>
<evidence type="ECO:0000313" key="3">
    <source>
        <dbReference type="EMBL" id="TLD95879.1"/>
    </source>
</evidence>
<gene>
    <name evidence="3" type="ORF">LS64_000495</name>
</gene>
<evidence type="ECO:0000256" key="2">
    <source>
        <dbReference type="ARBA" id="ARBA00022649"/>
    </source>
</evidence>
<keyword evidence="4" id="KW-1185">Reference proteome</keyword>
<dbReference type="GO" id="GO:0006351">
    <property type="term" value="P:DNA-templated transcription"/>
    <property type="evidence" value="ECO:0007669"/>
    <property type="project" value="TreeGrafter"/>
</dbReference>
<dbReference type="PANTHER" id="PTHR38781">
    <property type="entry name" value="ANTITOXIN DINJ-RELATED"/>
    <property type="match status" value="1"/>
</dbReference>
<name>A0A4U8T895_9HELI</name>
<evidence type="ECO:0000313" key="4">
    <source>
        <dbReference type="Proteomes" id="UP000029714"/>
    </source>
</evidence>
<dbReference type="OrthoDB" id="9808267at2"/>
<dbReference type="Pfam" id="PF04221">
    <property type="entry name" value="RelB"/>
    <property type="match status" value="1"/>
</dbReference>
<accession>A0A4U8T895</accession>
<comment type="similarity">
    <text evidence="1">Belongs to the RelB/DinJ antitoxin family.</text>
</comment>
<keyword evidence="2" id="KW-1277">Toxin-antitoxin system</keyword>
<dbReference type="STRING" id="1548018.LS64_01415"/>
<organism evidence="3 4">
    <name type="scientific">Helicobacter saguini</name>
    <dbReference type="NCBI Taxonomy" id="1548018"/>
    <lineage>
        <taxon>Bacteria</taxon>
        <taxon>Pseudomonadati</taxon>
        <taxon>Campylobacterota</taxon>
        <taxon>Epsilonproteobacteria</taxon>
        <taxon>Campylobacterales</taxon>
        <taxon>Helicobacteraceae</taxon>
        <taxon>Helicobacter</taxon>
    </lineage>
</organism>
<dbReference type="NCBIfam" id="TIGR02384">
    <property type="entry name" value="RelB_DinJ"/>
    <property type="match status" value="1"/>
</dbReference>